<reference evidence="1" key="1">
    <citation type="submission" date="2023-04" db="EMBL/GenBank/DDBJ databases">
        <title>A chromosome-level genome assembly of the parasitoid wasp Eretmocerus hayati.</title>
        <authorList>
            <person name="Zhong Y."/>
            <person name="Liu S."/>
            <person name="Liu Y."/>
        </authorList>
    </citation>
    <scope>NUCLEOTIDE SEQUENCE</scope>
    <source>
        <strain evidence="1">ZJU_SS_LIU_2023</strain>
    </source>
</reference>
<organism evidence="1 2">
    <name type="scientific">Eretmocerus hayati</name>
    <dbReference type="NCBI Taxonomy" id="131215"/>
    <lineage>
        <taxon>Eukaryota</taxon>
        <taxon>Metazoa</taxon>
        <taxon>Ecdysozoa</taxon>
        <taxon>Arthropoda</taxon>
        <taxon>Hexapoda</taxon>
        <taxon>Insecta</taxon>
        <taxon>Pterygota</taxon>
        <taxon>Neoptera</taxon>
        <taxon>Endopterygota</taxon>
        <taxon>Hymenoptera</taxon>
        <taxon>Apocrita</taxon>
        <taxon>Proctotrupomorpha</taxon>
        <taxon>Chalcidoidea</taxon>
        <taxon>Aphelinidae</taxon>
        <taxon>Aphelininae</taxon>
        <taxon>Eretmocerus</taxon>
    </lineage>
</organism>
<dbReference type="Proteomes" id="UP001239111">
    <property type="component" value="Chromosome 2"/>
</dbReference>
<evidence type="ECO:0000313" key="1">
    <source>
        <dbReference type="EMBL" id="KAJ8679531.1"/>
    </source>
</evidence>
<name>A0ACC2P953_9HYME</name>
<gene>
    <name evidence="1" type="ORF">QAD02_015318</name>
</gene>
<keyword evidence="2" id="KW-1185">Reference proteome</keyword>
<sequence>MNDNYHINRGFPSDMLDEKIINFGNLMPTSDFSQEIHQSASSIDGKGKLEAPVRQHLKNVYGCLSLSTVSAATGAYIHLYTQILQAGLLSTIGAIGLIVALSSTPDNGKNRSLRLGYLLGLSFLTGLGLGPLLEKVIMIDPSIVVTALVATTVVFVSFSISALLSERGRWLYLGGTLISTLNVLVVLSLANIFFRSQMIYQVHLYLGLIVMCGFICFDTQAIVEKNRMGSKDYIAHSLELFLDFVNIFRHLLVILAQKEENNKKRKD</sequence>
<comment type="caution">
    <text evidence="1">The sequence shown here is derived from an EMBL/GenBank/DDBJ whole genome shotgun (WGS) entry which is preliminary data.</text>
</comment>
<proteinExistence type="predicted"/>
<protein>
    <submittedName>
        <fullName evidence="1">Uncharacterized protein</fullName>
    </submittedName>
</protein>
<accession>A0ACC2P953</accession>
<evidence type="ECO:0000313" key="2">
    <source>
        <dbReference type="Proteomes" id="UP001239111"/>
    </source>
</evidence>
<dbReference type="EMBL" id="CM056742">
    <property type="protein sequence ID" value="KAJ8679531.1"/>
    <property type="molecule type" value="Genomic_DNA"/>
</dbReference>